<gene>
    <name evidence="2" type="ORF">TrRE_jg5197</name>
</gene>
<feature type="region of interest" description="Disordered" evidence="1">
    <location>
        <begin position="17"/>
        <end position="68"/>
    </location>
</feature>
<keyword evidence="3" id="KW-1185">Reference proteome</keyword>
<evidence type="ECO:0000256" key="1">
    <source>
        <dbReference type="SAM" id="MobiDB-lite"/>
    </source>
</evidence>
<dbReference type="AlphaFoldDB" id="A0A9W7KTN5"/>
<protein>
    <submittedName>
        <fullName evidence="2">Uncharacterized protein</fullName>
    </submittedName>
</protein>
<dbReference type="Proteomes" id="UP001165082">
    <property type="component" value="Unassembled WGS sequence"/>
</dbReference>
<name>A0A9W7KTN5_9STRA</name>
<proteinExistence type="predicted"/>
<feature type="region of interest" description="Disordered" evidence="1">
    <location>
        <begin position="80"/>
        <end position="104"/>
    </location>
</feature>
<comment type="caution">
    <text evidence="2">The sequence shown here is derived from an EMBL/GenBank/DDBJ whole genome shotgun (WGS) entry which is preliminary data.</text>
</comment>
<evidence type="ECO:0000313" key="3">
    <source>
        <dbReference type="Proteomes" id="UP001165082"/>
    </source>
</evidence>
<evidence type="ECO:0000313" key="2">
    <source>
        <dbReference type="EMBL" id="GMI11268.1"/>
    </source>
</evidence>
<feature type="non-terminal residue" evidence="2">
    <location>
        <position position="104"/>
    </location>
</feature>
<sequence length="104" mass="10751">MDLLSFKGRSQGGAATLNLHAHADKGSSGSPDHVKVHGCDVGGSKPSKGRDSGLACGHPSPSSGQTLHDMNTNIHEVKAKGNPQRQASSSGKVARGGKTWIIWL</sequence>
<dbReference type="EMBL" id="BRXZ01000415">
    <property type="protein sequence ID" value="GMI11268.1"/>
    <property type="molecule type" value="Genomic_DNA"/>
</dbReference>
<accession>A0A9W7KTN5</accession>
<organism evidence="2 3">
    <name type="scientific">Triparma retinervis</name>
    <dbReference type="NCBI Taxonomy" id="2557542"/>
    <lineage>
        <taxon>Eukaryota</taxon>
        <taxon>Sar</taxon>
        <taxon>Stramenopiles</taxon>
        <taxon>Ochrophyta</taxon>
        <taxon>Bolidophyceae</taxon>
        <taxon>Parmales</taxon>
        <taxon>Triparmaceae</taxon>
        <taxon>Triparma</taxon>
    </lineage>
</organism>
<reference evidence="2" key="1">
    <citation type="submission" date="2022-07" db="EMBL/GenBank/DDBJ databases">
        <title>Genome analysis of Parmales, a sister group of diatoms, reveals the evolutionary specialization of diatoms from phago-mixotrophs to photoautotrophs.</title>
        <authorList>
            <person name="Ban H."/>
            <person name="Sato S."/>
            <person name="Yoshikawa S."/>
            <person name="Kazumasa Y."/>
            <person name="Nakamura Y."/>
            <person name="Ichinomiya M."/>
            <person name="Saitoh K."/>
            <person name="Sato N."/>
            <person name="Blanc-Mathieu R."/>
            <person name="Endo H."/>
            <person name="Kuwata A."/>
            <person name="Ogata H."/>
        </authorList>
    </citation>
    <scope>NUCLEOTIDE SEQUENCE</scope>
</reference>